<comment type="caution">
    <text evidence="2">The sequence shown here is derived from an EMBL/GenBank/DDBJ whole genome shotgun (WGS) entry which is preliminary data.</text>
</comment>
<sequence>MGRQVEYFRKRTRGGKGISTQALADRCADLGLPLDRSVIAKLEKGLRQTIAVGEVLVLAEALQVPPLLLILPIGNASTVEALPHVEISTTTAYDWFVGLEPGHRREEVAPESMRSDTWHASSKVARLMHEHQQQLTERERALAGASHQRRLAEHAAADRERRARLDAAEALAGSATLIEQGITRIRREMDLLGLNALPPLPPTLDHLDTASTGEHRTDNRELDVVPTKSE</sequence>
<organism evidence="2 3">
    <name type="scientific">Bailinhaonella thermotolerans</name>
    <dbReference type="NCBI Taxonomy" id="1070861"/>
    <lineage>
        <taxon>Bacteria</taxon>
        <taxon>Bacillati</taxon>
        <taxon>Actinomycetota</taxon>
        <taxon>Actinomycetes</taxon>
        <taxon>Streptosporangiales</taxon>
        <taxon>Streptosporangiaceae</taxon>
        <taxon>Bailinhaonella</taxon>
    </lineage>
</organism>
<dbReference type="AlphaFoldDB" id="A0A3A4A817"/>
<reference evidence="2 3" key="1">
    <citation type="submission" date="2018-09" db="EMBL/GenBank/DDBJ databases">
        <title>YIM 75507 draft genome.</title>
        <authorList>
            <person name="Tang S."/>
            <person name="Feng Y."/>
        </authorList>
    </citation>
    <scope>NUCLEOTIDE SEQUENCE [LARGE SCALE GENOMIC DNA]</scope>
    <source>
        <strain evidence="2 3">YIM 75507</strain>
    </source>
</reference>
<accession>A0A3A4A817</accession>
<dbReference type="InterPro" id="IPR010982">
    <property type="entry name" value="Lambda_DNA-bd_dom_sf"/>
</dbReference>
<dbReference type="Gene3D" id="1.10.260.40">
    <property type="entry name" value="lambda repressor-like DNA-binding domains"/>
    <property type="match status" value="1"/>
</dbReference>
<name>A0A3A4A817_9ACTN</name>
<proteinExistence type="predicted"/>
<evidence type="ECO:0000313" key="3">
    <source>
        <dbReference type="Proteomes" id="UP000265768"/>
    </source>
</evidence>
<dbReference type="EMBL" id="QZEY01000023">
    <property type="protein sequence ID" value="RJL22043.1"/>
    <property type="molecule type" value="Genomic_DNA"/>
</dbReference>
<dbReference type="GO" id="GO:0003677">
    <property type="term" value="F:DNA binding"/>
    <property type="evidence" value="ECO:0007669"/>
    <property type="project" value="InterPro"/>
</dbReference>
<protein>
    <submittedName>
        <fullName evidence="2">Uncharacterized protein</fullName>
    </submittedName>
</protein>
<dbReference type="Proteomes" id="UP000265768">
    <property type="component" value="Unassembled WGS sequence"/>
</dbReference>
<keyword evidence="3" id="KW-1185">Reference proteome</keyword>
<evidence type="ECO:0000256" key="1">
    <source>
        <dbReference type="SAM" id="MobiDB-lite"/>
    </source>
</evidence>
<feature type="compositionally biased region" description="Basic and acidic residues" evidence="1">
    <location>
        <begin position="205"/>
        <end position="230"/>
    </location>
</feature>
<gene>
    <name evidence="2" type="ORF">D5H75_36180</name>
</gene>
<evidence type="ECO:0000313" key="2">
    <source>
        <dbReference type="EMBL" id="RJL22043.1"/>
    </source>
</evidence>
<feature type="region of interest" description="Disordered" evidence="1">
    <location>
        <begin position="204"/>
        <end position="230"/>
    </location>
</feature>